<dbReference type="InterPro" id="IPR031817">
    <property type="entry name" value="DotD"/>
</dbReference>
<feature type="chain" id="PRO_5035249054" description="Lipoprotein" evidence="1">
    <location>
        <begin position="22"/>
        <end position="155"/>
    </location>
</feature>
<protein>
    <recommendedName>
        <fullName evidence="4">Lipoprotein</fullName>
    </recommendedName>
</protein>
<feature type="signal peptide" evidence="1">
    <location>
        <begin position="1"/>
        <end position="21"/>
    </location>
</feature>
<keyword evidence="3" id="KW-1185">Reference proteome</keyword>
<dbReference type="RefSeq" id="WP_117001722.1">
    <property type="nucleotide sequence ID" value="NZ_BMJS01000004.1"/>
</dbReference>
<reference evidence="2" key="2">
    <citation type="submission" date="2020-09" db="EMBL/GenBank/DDBJ databases">
        <authorList>
            <person name="Sun Q."/>
            <person name="Zhou Y."/>
        </authorList>
    </citation>
    <scope>NUCLEOTIDE SEQUENCE</scope>
    <source>
        <strain evidence="2">CGMCC 1.15758</strain>
    </source>
</reference>
<dbReference type="Gene3D" id="3.55.50.60">
    <property type="entry name" value="DotD protein"/>
    <property type="match status" value="1"/>
</dbReference>
<gene>
    <name evidence="2" type="ORF">GCM10010995_06000</name>
</gene>
<evidence type="ECO:0000256" key="1">
    <source>
        <dbReference type="SAM" id="SignalP"/>
    </source>
</evidence>
<evidence type="ECO:0008006" key="4">
    <source>
        <dbReference type="Google" id="ProtNLM"/>
    </source>
</evidence>
<evidence type="ECO:0000313" key="2">
    <source>
        <dbReference type="EMBL" id="GGF91575.1"/>
    </source>
</evidence>
<proteinExistence type="predicted"/>
<dbReference type="InterPro" id="IPR038140">
    <property type="entry name" value="DotD_sf"/>
</dbReference>
<reference evidence="2" key="1">
    <citation type="journal article" date="2014" name="Int. J. Syst. Evol. Microbiol.">
        <title>Complete genome sequence of Corynebacterium casei LMG S-19264T (=DSM 44701T), isolated from a smear-ripened cheese.</title>
        <authorList>
            <consortium name="US DOE Joint Genome Institute (JGI-PGF)"/>
            <person name="Walter F."/>
            <person name="Albersmeier A."/>
            <person name="Kalinowski J."/>
            <person name="Ruckert C."/>
        </authorList>
    </citation>
    <scope>NUCLEOTIDE SEQUENCE</scope>
    <source>
        <strain evidence="2">CGMCC 1.15758</strain>
    </source>
</reference>
<evidence type="ECO:0000313" key="3">
    <source>
        <dbReference type="Proteomes" id="UP000636949"/>
    </source>
</evidence>
<comment type="caution">
    <text evidence="2">The sequence shown here is derived from an EMBL/GenBank/DDBJ whole genome shotgun (WGS) entry which is preliminary data.</text>
</comment>
<dbReference type="PROSITE" id="PS51257">
    <property type="entry name" value="PROKAR_LIPOPROTEIN"/>
    <property type="match status" value="1"/>
</dbReference>
<sequence length="155" mass="17429">MRRKARIMIISLLVVSLTSCATKPIEPESSEIIPKASQWKVTEADKKANEITKLHYFDSDVSARNIALPEIFNHKIALPEGFSGSLDNMMKLICNAINYDYEIKNNAEIPPLIVIAPTYSEKSVFEYLIEVQNQLGDKGTIGVNNNDQMILVKLF</sequence>
<organism evidence="2 3">
    <name type="scientific">Cysteiniphilum litorale</name>
    <dbReference type="NCBI Taxonomy" id="2056700"/>
    <lineage>
        <taxon>Bacteria</taxon>
        <taxon>Pseudomonadati</taxon>
        <taxon>Pseudomonadota</taxon>
        <taxon>Gammaproteobacteria</taxon>
        <taxon>Thiotrichales</taxon>
        <taxon>Fastidiosibacteraceae</taxon>
        <taxon>Cysteiniphilum</taxon>
    </lineage>
</organism>
<dbReference type="AlphaFoldDB" id="A0A8J2Z2Y3"/>
<keyword evidence="1" id="KW-0732">Signal</keyword>
<dbReference type="Proteomes" id="UP000636949">
    <property type="component" value="Unassembled WGS sequence"/>
</dbReference>
<accession>A0A8J2Z2Y3</accession>
<dbReference type="Pfam" id="PF16816">
    <property type="entry name" value="DotD"/>
    <property type="match status" value="1"/>
</dbReference>
<dbReference type="EMBL" id="BMJS01000004">
    <property type="protein sequence ID" value="GGF91575.1"/>
    <property type="molecule type" value="Genomic_DNA"/>
</dbReference>
<name>A0A8J2Z2Y3_9GAMM</name>